<dbReference type="Gene3D" id="1.10.238.160">
    <property type="match status" value="1"/>
</dbReference>
<keyword evidence="4" id="KW-1185">Reference proteome</keyword>
<dbReference type="InterPro" id="IPR009061">
    <property type="entry name" value="DNA-bd_dom_put_sf"/>
</dbReference>
<dbReference type="Proteomes" id="UP001589896">
    <property type="component" value="Unassembled WGS sequence"/>
</dbReference>
<evidence type="ECO:0000313" key="4">
    <source>
        <dbReference type="Proteomes" id="UP001589896"/>
    </source>
</evidence>
<feature type="region of interest" description="Disordered" evidence="1">
    <location>
        <begin position="1"/>
        <end position="42"/>
    </location>
</feature>
<dbReference type="SUPFAM" id="SSF46955">
    <property type="entry name" value="Putative DNA-binding domain"/>
    <property type="match status" value="1"/>
</dbReference>
<sequence length="100" mass="11271">MTSKARTRGTPAGPHARRPVSSRRPHELQSHASTKTAPSDSYTGDRLLDINEVAEILRVSVLTIYDWRYKGRGIAAVKLGRLLRWRESDVRTYLANLIAN</sequence>
<reference evidence="3 4" key="1">
    <citation type="submission" date="2024-09" db="EMBL/GenBank/DDBJ databases">
        <authorList>
            <person name="Sun Q."/>
            <person name="Mori K."/>
        </authorList>
    </citation>
    <scope>NUCLEOTIDE SEQUENCE [LARGE SCALE GENOMIC DNA]</scope>
    <source>
        <strain evidence="3 4">KCTC 23076</strain>
    </source>
</reference>
<dbReference type="InterPro" id="IPR041657">
    <property type="entry name" value="HTH_17"/>
</dbReference>
<protein>
    <submittedName>
        <fullName evidence="3">Helix-turn-helix transcriptional regulator</fullName>
    </submittedName>
</protein>
<feature type="compositionally biased region" description="Polar residues" evidence="1">
    <location>
        <begin position="30"/>
        <end position="42"/>
    </location>
</feature>
<gene>
    <name evidence="3" type="ORF">ACFFGH_10825</name>
</gene>
<dbReference type="InterPro" id="IPR010093">
    <property type="entry name" value="SinI_DNA-bd"/>
</dbReference>
<organism evidence="3 4">
    <name type="scientific">Lysobacter korlensis</name>
    <dbReference type="NCBI Taxonomy" id="553636"/>
    <lineage>
        <taxon>Bacteria</taxon>
        <taxon>Pseudomonadati</taxon>
        <taxon>Pseudomonadota</taxon>
        <taxon>Gammaproteobacteria</taxon>
        <taxon>Lysobacterales</taxon>
        <taxon>Lysobacteraceae</taxon>
        <taxon>Lysobacter</taxon>
    </lineage>
</organism>
<proteinExistence type="predicted"/>
<dbReference type="RefSeq" id="WP_386668090.1">
    <property type="nucleotide sequence ID" value="NZ_JBHLTG010000002.1"/>
</dbReference>
<comment type="caution">
    <text evidence="3">The sequence shown here is derived from an EMBL/GenBank/DDBJ whole genome shotgun (WGS) entry which is preliminary data.</text>
</comment>
<accession>A0ABV6RMX4</accession>
<dbReference type="EMBL" id="JBHLTG010000002">
    <property type="protein sequence ID" value="MFC0678333.1"/>
    <property type="molecule type" value="Genomic_DNA"/>
</dbReference>
<dbReference type="Pfam" id="PF12728">
    <property type="entry name" value="HTH_17"/>
    <property type="match status" value="1"/>
</dbReference>
<evidence type="ECO:0000313" key="3">
    <source>
        <dbReference type="EMBL" id="MFC0678333.1"/>
    </source>
</evidence>
<evidence type="ECO:0000256" key="1">
    <source>
        <dbReference type="SAM" id="MobiDB-lite"/>
    </source>
</evidence>
<dbReference type="NCBIfam" id="TIGR01764">
    <property type="entry name" value="excise"/>
    <property type="match status" value="1"/>
</dbReference>
<evidence type="ECO:0000259" key="2">
    <source>
        <dbReference type="Pfam" id="PF12728"/>
    </source>
</evidence>
<name>A0ABV6RMX4_9GAMM</name>
<feature type="domain" description="Helix-turn-helix" evidence="2">
    <location>
        <begin position="47"/>
        <end position="96"/>
    </location>
</feature>